<feature type="compositionally biased region" description="Basic residues" evidence="4">
    <location>
        <begin position="177"/>
        <end position="189"/>
    </location>
</feature>
<name>A0A1I7U6Q0_9PELO</name>
<dbReference type="PANTHER" id="PTHR31437">
    <property type="entry name" value="SREK1IP1 FAMILY MEMBER"/>
    <property type="match status" value="1"/>
</dbReference>
<evidence type="ECO:0000313" key="6">
    <source>
        <dbReference type="WBParaSite" id="Csp11.Scaffold629.g15413.t1"/>
    </source>
</evidence>
<dbReference type="GO" id="GO:0008270">
    <property type="term" value="F:zinc ion binding"/>
    <property type="evidence" value="ECO:0007669"/>
    <property type="project" value="UniProtKB-KW"/>
</dbReference>
<feature type="compositionally biased region" description="Basic residues" evidence="4">
    <location>
        <begin position="127"/>
        <end position="137"/>
    </location>
</feature>
<evidence type="ECO:0000313" key="5">
    <source>
        <dbReference type="Proteomes" id="UP000095282"/>
    </source>
</evidence>
<dbReference type="AlphaFoldDB" id="A0A1I7U6Q0"/>
<evidence type="ECO:0000256" key="1">
    <source>
        <dbReference type="ARBA" id="ARBA00022723"/>
    </source>
</evidence>
<protein>
    <submittedName>
        <fullName evidence="6">CCHC-type domain-containing protein</fullName>
    </submittedName>
</protein>
<keyword evidence="3" id="KW-0862">Zinc</keyword>
<keyword evidence="2" id="KW-0863">Zinc-finger</keyword>
<dbReference type="PANTHER" id="PTHR31437:SF1">
    <property type="entry name" value="PROTEIN SREK1IP1"/>
    <property type="match status" value="1"/>
</dbReference>
<keyword evidence="1" id="KW-0479">Metal-binding</keyword>
<evidence type="ECO:0000256" key="3">
    <source>
        <dbReference type="ARBA" id="ARBA00022833"/>
    </source>
</evidence>
<dbReference type="WBParaSite" id="Csp11.Scaffold629.g15413.t1">
    <property type="protein sequence ID" value="Csp11.Scaffold629.g15413.t1"/>
    <property type="gene ID" value="Csp11.Scaffold629.g15413"/>
</dbReference>
<feature type="compositionally biased region" description="Low complexity" evidence="4">
    <location>
        <begin position="221"/>
        <end position="231"/>
    </location>
</feature>
<sequence>MANANLTLMPFVRKFGSANTTIDRDGNSASKDGGKVHKPSLASLAQSAFPSRYDPDAFIDVSGAAISAPTVTGACKRCGYPGHLYFQCRNHIEVRPNMSTKAYEVSSTSSESSEEETPLVALEKERKKEKKLRKKERKEREKAKKLEKKERKRKERKEKKKRRDDSDEESDSENDKKKKKKERKEKKKRSYDDSDDSDSEEERSRKKSKKSKKESRKRRCSSSSVDTFISDSDNDHRRSKYHRRS</sequence>
<reference evidence="6" key="1">
    <citation type="submission" date="2016-11" db="UniProtKB">
        <authorList>
            <consortium name="WormBaseParasite"/>
        </authorList>
    </citation>
    <scope>IDENTIFICATION</scope>
</reference>
<dbReference type="STRING" id="1561998.A0A1I7U6Q0"/>
<evidence type="ECO:0000256" key="4">
    <source>
        <dbReference type="SAM" id="MobiDB-lite"/>
    </source>
</evidence>
<organism evidence="5 6">
    <name type="scientific">Caenorhabditis tropicalis</name>
    <dbReference type="NCBI Taxonomy" id="1561998"/>
    <lineage>
        <taxon>Eukaryota</taxon>
        <taxon>Metazoa</taxon>
        <taxon>Ecdysozoa</taxon>
        <taxon>Nematoda</taxon>
        <taxon>Chromadorea</taxon>
        <taxon>Rhabditida</taxon>
        <taxon>Rhabditina</taxon>
        <taxon>Rhabditomorpha</taxon>
        <taxon>Rhabditoidea</taxon>
        <taxon>Rhabditidae</taxon>
        <taxon>Peloderinae</taxon>
        <taxon>Caenorhabditis</taxon>
    </lineage>
</organism>
<feature type="region of interest" description="Disordered" evidence="4">
    <location>
        <begin position="103"/>
        <end position="245"/>
    </location>
</feature>
<dbReference type="Proteomes" id="UP000095282">
    <property type="component" value="Unplaced"/>
</dbReference>
<keyword evidence="5" id="KW-1185">Reference proteome</keyword>
<evidence type="ECO:0000256" key="2">
    <source>
        <dbReference type="ARBA" id="ARBA00022771"/>
    </source>
</evidence>
<accession>A0A1I7U6Q0</accession>
<proteinExistence type="predicted"/>
<feature type="compositionally biased region" description="Basic residues" evidence="4">
    <location>
        <begin position="150"/>
        <end position="162"/>
    </location>
</feature>
<feature type="compositionally biased region" description="Basic and acidic residues" evidence="4">
    <location>
        <begin position="138"/>
        <end position="149"/>
    </location>
</feature>
<feature type="compositionally biased region" description="Basic residues" evidence="4">
    <location>
        <begin position="205"/>
        <end position="220"/>
    </location>
</feature>
<dbReference type="eggNOG" id="KOG2985">
    <property type="taxonomic scope" value="Eukaryota"/>
</dbReference>